<proteinExistence type="predicted"/>
<evidence type="ECO:0000313" key="2">
    <source>
        <dbReference type="EMBL" id="KUJ20123.1"/>
    </source>
</evidence>
<dbReference type="GeneID" id="28829291"/>
<dbReference type="PANTHER" id="PTHR35910:SF1">
    <property type="entry name" value="2EXR DOMAIN-CONTAINING PROTEIN"/>
    <property type="match status" value="1"/>
</dbReference>
<evidence type="ECO:0000313" key="3">
    <source>
        <dbReference type="Proteomes" id="UP000070700"/>
    </source>
</evidence>
<evidence type="ECO:0000259" key="1">
    <source>
        <dbReference type="Pfam" id="PF20150"/>
    </source>
</evidence>
<keyword evidence="3" id="KW-1185">Reference proteome</keyword>
<dbReference type="OrthoDB" id="3513892at2759"/>
<gene>
    <name evidence="2" type="ORF">LY89DRAFT_731354</name>
</gene>
<protein>
    <recommendedName>
        <fullName evidence="1">2EXR domain-containing protein</fullName>
    </recommendedName>
</protein>
<sequence length="251" mass="29098">MPGVQDYISSLKAMYIDRPKTSALEDFTSFHIFPHLPTELRRKIWEYAMPERIIEAKLHREGDSWYYRSTTPDRRLDARKMPNLFSVNVESREICAEQYVLFANHFIHPTLDILYITWLLDSRPRHVTEITCRPLGKFQNVVISAGQNRLFRTRFGAMIECIKSLGSPPEISLGLDGPKFPQMLSNMRGYSTATGHQVILLTWNTNTAHNPTYEKTLEGGVTDAFRLEEKATRDLRLPKINERMLYIYSGI</sequence>
<dbReference type="EMBL" id="KQ947410">
    <property type="protein sequence ID" value="KUJ20123.1"/>
    <property type="molecule type" value="Genomic_DNA"/>
</dbReference>
<dbReference type="RefSeq" id="XP_018074478.1">
    <property type="nucleotide sequence ID" value="XM_018219565.1"/>
</dbReference>
<name>A0A194XIY7_MOLSC</name>
<reference evidence="2 3" key="1">
    <citation type="submission" date="2015-10" db="EMBL/GenBank/DDBJ databases">
        <title>Full genome of DAOMC 229536 Phialocephala scopiformis, a fungal endophyte of spruce producing the potent anti-insectan compound rugulosin.</title>
        <authorList>
            <consortium name="DOE Joint Genome Institute"/>
            <person name="Walker A.K."/>
            <person name="Frasz S.L."/>
            <person name="Seifert K.A."/>
            <person name="Miller J.D."/>
            <person name="Mondo S.J."/>
            <person name="Labutti K."/>
            <person name="Lipzen A."/>
            <person name="Dockter R."/>
            <person name="Kennedy M."/>
            <person name="Grigoriev I.V."/>
            <person name="Spatafora J.W."/>
        </authorList>
    </citation>
    <scope>NUCLEOTIDE SEQUENCE [LARGE SCALE GENOMIC DNA]</scope>
    <source>
        <strain evidence="2 3">CBS 120377</strain>
    </source>
</reference>
<organism evidence="2 3">
    <name type="scientific">Mollisia scopiformis</name>
    <name type="common">Conifer needle endophyte fungus</name>
    <name type="synonym">Phialocephala scopiformis</name>
    <dbReference type="NCBI Taxonomy" id="149040"/>
    <lineage>
        <taxon>Eukaryota</taxon>
        <taxon>Fungi</taxon>
        <taxon>Dikarya</taxon>
        <taxon>Ascomycota</taxon>
        <taxon>Pezizomycotina</taxon>
        <taxon>Leotiomycetes</taxon>
        <taxon>Helotiales</taxon>
        <taxon>Mollisiaceae</taxon>
        <taxon>Mollisia</taxon>
    </lineage>
</organism>
<dbReference type="PANTHER" id="PTHR35910">
    <property type="entry name" value="2EXR DOMAIN-CONTAINING PROTEIN"/>
    <property type="match status" value="1"/>
</dbReference>
<dbReference type="AlphaFoldDB" id="A0A194XIY7"/>
<dbReference type="Proteomes" id="UP000070700">
    <property type="component" value="Unassembled WGS sequence"/>
</dbReference>
<accession>A0A194XIY7</accession>
<dbReference type="Pfam" id="PF20150">
    <property type="entry name" value="2EXR"/>
    <property type="match status" value="1"/>
</dbReference>
<dbReference type="InParanoid" id="A0A194XIY7"/>
<feature type="domain" description="2EXR" evidence="1">
    <location>
        <begin position="30"/>
        <end position="106"/>
    </location>
</feature>
<dbReference type="KEGG" id="psco:LY89DRAFT_731354"/>
<dbReference type="InterPro" id="IPR045518">
    <property type="entry name" value="2EXR"/>
</dbReference>